<organism evidence="1">
    <name type="scientific">marine sediment metagenome</name>
    <dbReference type="NCBI Taxonomy" id="412755"/>
    <lineage>
        <taxon>unclassified sequences</taxon>
        <taxon>metagenomes</taxon>
        <taxon>ecological metagenomes</taxon>
    </lineage>
</organism>
<dbReference type="GO" id="GO:0043565">
    <property type="term" value="F:sequence-specific DNA binding"/>
    <property type="evidence" value="ECO:0007669"/>
    <property type="project" value="InterPro"/>
</dbReference>
<accession>A0A0F9K140</accession>
<dbReference type="InterPro" id="IPR010921">
    <property type="entry name" value="Trp_repressor/repl_initiator"/>
</dbReference>
<dbReference type="GO" id="GO:0006313">
    <property type="term" value="P:DNA transposition"/>
    <property type="evidence" value="ECO:0007669"/>
    <property type="project" value="InterPro"/>
</dbReference>
<evidence type="ECO:0000313" key="1">
    <source>
        <dbReference type="EMBL" id="KKM15863.1"/>
    </source>
</evidence>
<protein>
    <recommendedName>
        <fullName evidence="2">Transposase</fullName>
    </recommendedName>
</protein>
<name>A0A0F9K140_9ZZZZ</name>
<dbReference type="InterPro" id="IPR002514">
    <property type="entry name" value="Transposase_8"/>
</dbReference>
<dbReference type="AlphaFoldDB" id="A0A0F9K140"/>
<dbReference type="GO" id="GO:0004803">
    <property type="term" value="F:transposase activity"/>
    <property type="evidence" value="ECO:0007669"/>
    <property type="project" value="InterPro"/>
</dbReference>
<dbReference type="EMBL" id="LAZR01014807">
    <property type="protein sequence ID" value="KKM15863.1"/>
    <property type="molecule type" value="Genomic_DNA"/>
</dbReference>
<evidence type="ECO:0008006" key="2">
    <source>
        <dbReference type="Google" id="ProtNLM"/>
    </source>
</evidence>
<dbReference type="Pfam" id="PF01527">
    <property type="entry name" value="HTH_Tnp_1"/>
    <property type="match status" value="1"/>
</dbReference>
<proteinExistence type="predicted"/>
<gene>
    <name evidence="1" type="ORF">LCGC14_1691760</name>
</gene>
<comment type="caution">
    <text evidence="1">The sequence shown here is derived from an EMBL/GenBank/DDBJ whole genome shotgun (WGS) entry which is preliminary data.</text>
</comment>
<dbReference type="SUPFAM" id="SSF48295">
    <property type="entry name" value="TrpR-like"/>
    <property type="match status" value="1"/>
</dbReference>
<reference evidence="1" key="1">
    <citation type="journal article" date="2015" name="Nature">
        <title>Complex archaea that bridge the gap between prokaryotes and eukaryotes.</title>
        <authorList>
            <person name="Spang A."/>
            <person name="Saw J.H."/>
            <person name="Jorgensen S.L."/>
            <person name="Zaremba-Niedzwiedzka K."/>
            <person name="Martijn J."/>
            <person name="Lind A.E."/>
            <person name="van Eijk R."/>
            <person name="Schleper C."/>
            <person name="Guy L."/>
            <person name="Ettema T.J."/>
        </authorList>
    </citation>
    <scope>NUCLEOTIDE SEQUENCE</scope>
</reference>
<sequence>MSEKGKRRRWTASEKLRIVLTGMESGVEVSELCRREGVNPTMY</sequence>